<feature type="region of interest" description="Disordered" evidence="18">
    <location>
        <begin position="199"/>
        <end position="231"/>
    </location>
</feature>
<evidence type="ECO:0000313" key="21">
    <source>
        <dbReference type="EMBL" id="KAF2188290.1"/>
    </source>
</evidence>
<evidence type="ECO:0000256" key="6">
    <source>
        <dbReference type="ARBA" id="ARBA00015551"/>
    </source>
</evidence>
<comment type="subunit">
    <text evidence="17">Interacts with E2 UBC2, forming a complex with ubiquitin ligase activity.</text>
</comment>
<feature type="compositionally biased region" description="Polar residues" evidence="18">
    <location>
        <begin position="199"/>
        <end position="219"/>
    </location>
</feature>
<dbReference type="Pfam" id="PF02037">
    <property type="entry name" value="SAP"/>
    <property type="match status" value="1"/>
</dbReference>
<evidence type="ECO:0000256" key="2">
    <source>
        <dbReference type="ARBA" id="ARBA00004123"/>
    </source>
</evidence>
<evidence type="ECO:0000256" key="1">
    <source>
        <dbReference type="ARBA" id="ARBA00000900"/>
    </source>
</evidence>
<feature type="domain" description="SAP" evidence="20">
    <location>
        <begin position="236"/>
        <end position="270"/>
    </location>
</feature>
<dbReference type="Gene3D" id="3.30.40.10">
    <property type="entry name" value="Zinc/RING finger domain, C3HC4 (zinc finger)"/>
    <property type="match status" value="1"/>
</dbReference>
<keyword evidence="10 16" id="KW-0863">Zinc-finger</keyword>
<evidence type="ECO:0000313" key="22">
    <source>
        <dbReference type="Proteomes" id="UP000800200"/>
    </source>
</evidence>
<evidence type="ECO:0000256" key="8">
    <source>
        <dbReference type="ARBA" id="ARBA00022723"/>
    </source>
</evidence>
<accession>A0A6A6EDV1</accession>
<comment type="catalytic activity">
    <reaction evidence="1 17">
        <text>S-ubiquitinyl-[E2 ubiquitin-conjugating enzyme]-L-cysteine + [acceptor protein]-L-lysine = [E2 ubiquitin-conjugating enzyme]-L-cysteine + N(6)-ubiquitinyl-[acceptor protein]-L-lysine.</text>
        <dbReference type="EC" id="2.3.2.27"/>
    </reaction>
</comment>
<dbReference type="Proteomes" id="UP000800200">
    <property type="component" value="Unassembled WGS sequence"/>
</dbReference>
<keyword evidence="9 17" id="KW-0227">DNA damage</keyword>
<dbReference type="OrthoDB" id="9049620at2759"/>
<gene>
    <name evidence="21" type="ORF">K469DRAFT_660961</name>
</gene>
<dbReference type="InterPro" id="IPR004580">
    <property type="entry name" value="Rad18_fungi"/>
</dbReference>
<dbReference type="PROSITE" id="PS50089">
    <property type="entry name" value="ZF_RING_2"/>
    <property type="match status" value="1"/>
</dbReference>
<keyword evidence="8 17" id="KW-0479">Metal-binding</keyword>
<dbReference type="AlphaFoldDB" id="A0A6A6EDV1"/>
<keyword evidence="15 17" id="KW-0539">Nucleus</keyword>
<dbReference type="InterPro" id="IPR001841">
    <property type="entry name" value="Znf_RING"/>
</dbReference>
<dbReference type="GO" id="GO:0006281">
    <property type="term" value="P:DNA repair"/>
    <property type="evidence" value="ECO:0007669"/>
    <property type="project" value="UniProtKB-KW"/>
</dbReference>
<feature type="domain" description="RING-type" evidence="19">
    <location>
        <begin position="30"/>
        <end position="68"/>
    </location>
</feature>
<keyword evidence="14 17" id="KW-0234">DNA repair</keyword>
<evidence type="ECO:0000256" key="12">
    <source>
        <dbReference type="ARBA" id="ARBA00022833"/>
    </source>
</evidence>
<dbReference type="InterPro" id="IPR003034">
    <property type="entry name" value="SAP_dom"/>
</dbReference>
<protein>
    <recommendedName>
        <fullName evidence="6 17">Postreplication repair E3 ubiquitin-protein ligase RAD18</fullName>
        <ecNumber evidence="5 17">2.3.2.27</ecNumber>
    </recommendedName>
    <alternativeName>
        <fullName evidence="17">RING-type E3 ubiquitin transferase RAD18</fullName>
    </alternativeName>
</protein>
<comment type="pathway">
    <text evidence="3 17">Protein modification; protein ubiquitination.</text>
</comment>
<evidence type="ECO:0000256" key="13">
    <source>
        <dbReference type="ARBA" id="ARBA00023125"/>
    </source>
</evidence>
<dbReference type="GO" id="GO:0061630">
    <property type="term" value="F:ubiquitin protein ligase activity"/>
    <property type="evidence" value="ECO:0007669"/>
    <property type="project" value="UniProtKB-UniRule"/>
</dbReference>
<comment type="similarity">
    <text evidence="4 17">Belongs to the RAD18 family.</text>
</comment>
<reference evidence="21" key="1">
    <citation type="journal article" date="2020" name="Stud. Mycol.">
        <title>101 Dothideomycetes genomes: a test case for predicting lifestyles and emergence of pathogens.</title>
        <authorList>
            <person name="Haridas S."/>
            <person name="Albert R."/>
            <person name="Binder M."/>
            <person name="Bloem J."/>
            <person name="Labutti K."/>
            <person name="Salamov A."/>
            <person name="Andreopoulos B."/>
            <person name="Baker S."/>
            <person name="Barry K."/>
            <person name="Bills G."/>
            <person name="Bluhm B."/>
            <person name="Cannon C."/>
            <person name="Castanera R."/>
            <person name="Culley D."/>
            <person name="Daum C."/>
            <person name="Ezra D."/>
            <person name="Gonzalez J."/>
            <person name="Henrissat B."/>
            <person name="Kuo A."/>
            <person name="Liang C."/>
            <person name="Lipzen A."/>
            <person name="Lutzoni F."/>
            <person name="Magnuson J."/>
            <person name="Mondo S."/>
            <person name="Nolan M."/>
            <person name="Ohm R."/>
            <person name="Pangilinan J."/>
            <person name="Park H.-J."/>
            <person name="Ramirez L."/>
            <person name="Alfaro M."/>
            <person name="Sun H."/>
            <person name="Tritt A."/>
            <person name="Yoshinaga Y."/>
            <person name="Zwiers L.-H."/>
            <person name="Turgeon B."/>
            <person name="Goodwin S."/>
            <person name="Spatafora J."/>
            <person name="Crous P."/>
            <person name="Grigoriev I."/>
        </authorList>
    </citation>
    <scope>NUCLEOTIDE SEQUENCE</scope>
    <source>
        <strain evidence="21">CBS 207.26</strain>
    </source>
</reference>
<comment type="subcellular location">
    <subcellularLocation>
        <location evidence="2 17">Nucleus</location>
    </subcellularLocation>
</comment>
<dbReference type="GO" id="GO:0006301">
    <property type="term" value="P:DNA damage tolerance"/>
    <property type="evidence" value="ECO:0007669"/>
    <property type="project" value="InterPro"/>
</dbReference>
<dbReference type="SUPFAM" id="SSF57850">
    <property type="entry name" value="RING/U-box"/>
    <property type="match status" value="1"/>
</dbReference>
<dbReference type="PROSITE" id="PS50800">
    <property type="entry name" value="SAP"/>
    <property type="match status" value="1"/>
</dbReference>
<dbReference type="InterPro" id="IPR039577">
    <property type="entry name" value="Rad18"/>
</dbReference>
<name>A0A6A6EDV1_9PEZI</name>
<dbReference type="InterPro" id="IPR017907">
    <property type="entry name" value="Znf_RING_CS"/>
</dbReference>
<feature type="compositionally biased region" description="Acidic residues" evidence="18">
    <location>
        <begin position="155"/>
        <end position="168"/>
    </location>
</feature>
<evidence type="ECO:0000259" key="19">
    <source>
        <dbReference type="PROSITE" id="PS50089"/>
    </source>
</evidence>
<evidence type="ECO:0000256" key="18">
    <source>
        <dbReference type="SAM" id="MobiDB-lite"/>
    </source>
</evidence>
<dbReference type="FunFam" id="3.30.40.10:FF:000172">
    <property type="entry name" value="E3 ubiquitin-protein ligase RAD18"/>
    <property type="match status" value="1"/>
</dbReference>
<dbReference type="GO" id="GO:0006513">
    <property type="term" value="P:protein monoubiquitination"/>
    <property type="evidence" value="ECO:0007669"/>
    <property type="project" value="InterPro"/>
</dbReference>
<dbReference type="SMART" id="SM00513">
    <property type="entry name" value="SAP"/>
    <property type="match status" value="1"/>
</dbReference>
<evidence type="ECO:0000256" key="11">
    <source>
        <dbReference type="ARBA" id="ARBA00022786"/>
    </source>
</evidence>
<keyword evidence="22" id="KW-1185">Reference proteome</keyword>
<dbReference type="PANTHER" id="PTHR14134">
    <property type="entry name" value="E3 UBIQUITIN-PROTEIN LIGASE RAD18"/>
    <property type="match status" value="1"/>
</dbReference>
<feature type="compositionally biased region" description="Basic and acidic residues" evidence="18">
    <location>
        <begin position="100"/>
        <end position="120"/>
    </location>
</feature>
<dbReference type="GO" id="GO:0097505">
    <property type="term" value="C:Rad6-Rad18 complex"/>
    <property type="evidence" value="ECO:0007669"/>
    <property type="project" value="TreeGrafter"/>
</dbReference>
<feature type="compositionally biased region" description="Polar residues" evidence="18">
    <location>
        <begin position="441"/>
        <end position="450"/>
    </location>
</feature>
<dbReference type="GO" id="GO:0005634">
    <property type="term" value="C:nucleus"/>
    <property type="evidence" value="ECO:0007669"/>
    <property type="project" value="UniProtKB-SubCell"/>
</dbReference>
<keyword evidence="7 17" id="KW-0808">Transferase</keyword>
<organism evidence="21 22">
    <name type="scientific">Zopfia rhizophila CBS 207.26</name>
    <dbReference type="NCBI Taxonomy" id="1314779"/>
    <lineage>
        <taxon>Eukaryota</taxon>
        <taxon>Fungi</taxon>
        <taxon>Dikarya</taxon>
        <taxon>Ascomycota</taxon>
        <taxon>Pezizomycotina</taxon>
        <taxon>Dothideomycetes</taxon>
        <taxon>Dothideomycetes incertae sedis</taxon>
        <taxon>Zopfiaceae</taxon>
        <taxon>Zopfia</taxon>
    </lineage>
</organism>
<feature type="compositionally biased region" description="Polar residues" evidence="18">
    <location>
        <begin position="402"/>
        <end position="417"/>
    </location>
</feature>
<feature type="compositionally biased region" description="Low complexity" evidence="18">
    <location>
        <begin position="418"/>
        <end position="431"/>
    </location>
</feature>
<comment type="function">
    <text evidence="17">E3 RING-finger protein, member of the UBC2/RAD6 epistasis group. Associates to the E2 ubiquitin conjugating enzyme UBC2/RAD6 to form the UBC2-RAD18 ubiquitin ligase complex involved in postreplicative repair (PRR) of damaged DNA.</text>
</comment>
<keyword evidence="13 17" id="KW-0238">DNA-binding</keyword>
<dbReference type="UniPathway" id="UPA00143"/>
<evidence type="ECO:0000256" key="7">
    <source>
        <dbReference type="ARBA" id="ARBA00022679"/>
    </source>
</evidence>
<dbReference type="PROSITE" id="PS00518">
    <property type="entry name" value="ZF_RING_1"/>
    <property type="match status" value="1"/>
</dbReference>
<dbReference type="Pfam" id="PF13923">
    <property type="entry name" value="zf-C3HC4_2"/>
    <property type="match status" value="1"/>
</dbReference>
<evidence type="ECO:0000256" key="5">
    <source>
        <dbReference type="ARBA" id="ARBA00012483"/>
    </source>
</evidence>
<dbReference type="EMBL" id="ML994624">
    <property type="protein sequence ID" value="KAF2188290.1"/>
    <property type="molecule type" value="Genomic_DNA"/>
</dbReference>
<evidence type="ECO:0000256" key="17">
    <source>
        <dbReference type="RuleBase" id="RU368093"/>
    </source>
</evidence>
<evidence type="ECO:0000256" key="3">
    <source>
        <dbReference type="ARBA" id="ARBA00004906"/>
    </source>
</evidence>
<dbReference type="NCBIfam" id="TIGR00599">
    <property type="entry name" value="rad18"/>
    <property type="match status" value="1"/>
</dbReference>
<feature type="compositionally biased region" description="Basic and acidic residues" evidence="18">
    <location>
        <begin position="344"/>
        <end position="355"/>
    </location>
</feature>
<evidence type="ECO:0000256" key="9">
    <source>
        <dbReference type="ARBA" id="ARBA00022763"/>
    </source>
</evidence>
<evidence type="ECO:0000256" key="15">
    <source>
        <dbReference type="ARBA" id="ARBA00023242"/>
    </source>
</evidence>
<dbReference type="SMART" id="SM00184">
    <property type="entry name" value="RING"/>
    <property type="match status" value="1"/>
</dbReference>
<evidence type="ECO:0000256" key="16">
    <source>
        <dbReference type="PROSITE-ProRule" id="PRU00175"/>
    </source>
</evidence>
<dbReference type="EC" id="2.3.2.27" evidence="5 17"/>
<dbReference type="InterPro" id="IPR013083">
    <property type="entry name" value="Znf_RING/FYVE/PHD"/>
</dbReference>
<keyword evidence="12 17" id="KW-0862">Zinc</keyword>
<dbReference type="GO" id="GO:0003697">
    <property type="term" value="F:single-stranded DNA binding"/>
    <property type="evidence" value="ECO:0007669"/>
    <property type="project" value="UniProtKB-UniRule"/>
</dbReference>
<keyword evidence="11 17" id="KW-0833">Ubl conjugation pathway</keyword>
<evidence type="ECO:0000256" key="10">
    <source>
        <dbReference type="ARBA" id="ARBA00022771"/>
    </source>
</evidence>
<feature type="region of interest" description="Disordered" evidence="18">
    <location>
        <begin position="338"/>
        <end position="473"/>
    </location>
</feature>
<dbReference type="SMART" id="SM00734">
    <property type="entry name" value="ZnF_Rad18"/>
    <property type="match status" value="1"/>
</dbReference>
<dbReference type="PANTHER" id="PTHR14134:SF2">
    <property type="entry name" value="E3 UBIQUITIN-PROTEIN LIGASE RAD18"/>
    <property type="match status" value="1"/>
</dbReference>
<proteinExistence type="inferred from homology"/>
<evidence type="ECO:0000256" key="4">
    <source>
        <dbReference type="ARBA" id="ARBA00009506"/>
    </source>
</evidence>
<sequence length="473" mass="52457">MDTSFDLPDSTDWISTSLASFEPLEAALRCQVCKEFYDTPMITSCSHTFCSLCIRRCITTDGKCPACKNNIQADKLRVNGVVRDIVERFQEARPKALELARKDKEEGKETEGGKKRKLDETDLEEEAPVRQTRSRKTRSKCLSGNGEQEAPIEVPDSEDEGEDGDEFLPDGMARCPVCQKAMKEEHVFPHLDVCPSLQKSGGHNTRSPTNNTFRTSLQPQPKKESSPAQRLPQLNYSLLKDNALRQKLHALGIPTGGNKNALIRRHTEWLNLWNSNCDSTHPKSKKQLLKELDTWDKTQGGNAVTLETKIMKKDFDGKSHATTHKSHFDDLIADARKKRAPPAENKEPEGGKQEDGQANGTTDGPGEDNTEPQKEPQPTIEMPKPYESNEEALATIGEKVEQANQEDSTLLSLSQEVSSISKASAKSASESTEVLSEPPSGLSNPFSSSPRKLPMFQVPQDPIVDMENSTSVR</sequence>
<evidence type="ECO:0000259" key="20">
    <source>
        <dbReference type="PROSITE" id="PS50800"/>
    </source>
</evidence>
<dbReference type="InterPro" id="IPR006642">
    <property type="entry name" value="Rad18_UBZ4"/>
</dbReference>
<feature type="region of interest" description="Disordered" evidence="18">
    <location>
        <begin position="100"/>
        <end position="170"/>
    </location>
</feature>
<evidence type="ECO:0000256" key="14">
    <source>
        <dbReference type="ARBA" id="ARBA00023204"/>
    </source>
</evidence>
<dbReference type="GO" id="GO:0008270">
    <property type="term" value="F:zinc ion binding"/>
    <property type="evidence" value="ECO:0007669"/>
    <property type="project" value="UniProtKB-KW"/>
</dbReference>